<dbReference type="InterPro" id="IPR036052">
    <property type="entry name" value="TrpB-like_PALP_sf"/>
</dbReference>
<evidence type="ECO:0000259" key="1">
    <source>
        <dbReference type="Pfam" id="PF00291"/>
    </source>
</evidence>
<organism evidence="2 3">
    <name type="scientific">Caenorhabditis japonica</name>
    <dbReference type="NCBI Taxonomy" id="281687"/>
    <lineage>
        <taxon>Eukaryota</taxon>
        <taxon>Metazoa</taxon>
        <taxon>Ecdysozoa</taxon>
        <taxon>Nematoda</taxon>
        <taxon>Chromadorea</taxon>
        <taxon>Rhabditida</taxon>
        <taxon>Rhabditina</taxon>
        <taxon>Rhabditomorpha</taxon>
        <taxon>Rhabditoidea</taxon>
        <taxon>Rhabditidae</taxon>
        <taxon>Peloderinae</taxon>
        <taxon>Caenorhabditis</taxon>
    </lineage>
</organism>
<accession>A0A8R1DWH6</accession>
<reference evidence="3" key="1">
    <citation type="submission" date="2010-08" db="EMBL/GenBank/DDBJ databases">
        <authorList>
            <consortium name="Caenorhabditis japonica Sequencing Consortium"/>
            <person name="Wilson R.K."/>
        </authorList>
    </citation>
    <scope>NUCLEOTIDE SEQUENCE [LARGE SCALE GENOMIC DNA]</scope>
    <source>
        <strain evidence="3">DF5081</strain>
    </source>
</reference>
<dbReference type="InterPro" id="IPR050214">
    <property type="entry name" value="Cys_Synth/Cystath_Beta-Synth"/>
</dbReference>
<dbReference type="GO" id="GO:0019344">
    <property type="term" value="P:cysteine biosynthetic process"/>
    <property type="evidence" value="ECO:0007669"/>
    <property type="project" value="UniProtKB-ARBA"/>
</dbReference>
<dbReference type="SUPFAM" id="SSF53686">
    <property type="entry name" value="Tryptophan synthase beta subunit-like PLP-dependent enzymes"/>
    <property type="match status" value="1"/>
</dbReference>
<protein>
    <submittedName>
        <fullName evidence="2">PALP domain-containing protein</fullName>
    </submittedName>
</protein>
<dbReference type="InterPro" id="IPR001926">
    <property type="entry name" value="TrpB-like_PALP"/>
</dbReference>
<dbReference type="Proteomes" id="UP000005237">
    <property type="component" value="Unassembled WGS sequence"/>
</dbReference>
<sequence>MTDEEAKWRVDAIEKLLNERKRMGRTPITQFSPPGFPKADIFFKNETTTATRTLKHRFAWALLVWAIGEGKVTSKTSAVYDSTSGNTGSAEAYMCRLVNIPYYAVVADNLEQEKVKQIESFGGKIIKVPVSLRNAQAKSLAAKNNGFYMNQFGNAERAEEYHESGNFDFESSNVLHEILHQFREQGRKVIVPDYFVHSAGTGGTISSVGRYIARYAAPTKVLLADSQYSLFYDYVIENKFTNQSGKGIWTPPGIAGIGYGYDIEPVLYGETTSLTRQVIHEAMKMPDIATVAAMRILDEMGYNVGPSTSLNFLVSLYKAYQMKLRGLPKLHRLTIVTLANDPGDFYLSTYMNNDWVEKSFKSFGGVVGMECWKKLINESIQTGSDFYSKGLDVCPGNFS</sequence>
<dbReference type="Gene3D" id="3.40.50.1100">
    <property type="match status" value="2"/>
</dbReference>
<proteinExistence type="predicted"/>
<dbReference type="PANTHER" id="PTHR10314">
    <property type="entry name" value="CYSTATHIONINE BETA-SYNTHASE"/>
    <property type="match status" value="1"/>
</dbReference>
<keyword evidence="3" id="KW-1185">Reference proteome</keyword>
<dbReference type="FunFam" id="3.40.50.1100:FF:000079">
    <property type="entry name" value="Putative pyridoxal-phosphate dependent protein F13B12.4"/>
    <property type="match status" value="1"/>
</dbReference>
<dbReference type="AlphaFoldDB" id="A0A8R1DWH6"/>
<reference evidence="2" key="2">
    <citation type="submission" date="2022-06" db="UniProtKB">
        <authorList>
            <consortium name="EnsemblMetazoa"/>
        </authorList>
    </citation>
    <scope>IDENTIFICATION</scope>
    <source>
        <strain evidence="2">DF5081</strain>
    </source>
</reference>
<dbReference type="Pfam" id="PF00291">
    <property type="entry name" value="PALP"/>
    <property type="match status" value="1"/>
</dbReference>
<feature type="domain" description="Tryptophan synthase beta chain-like PALP" evidence="1">
    <location>
        <begin position="23"/>
        <end position="315"/>
    </location>
</feature>
<evidence type="ECO:0000313" key="2">
    <source>
        <dbReference type="EnsemblMetazoa" id="CJA12692b.1"/>
    </source>
</evidence>
<name>A0A8R1DWH6_CAEJA</name>
<evidence type="ECO:0000313" key="3">
    <source>
        <dbReference type="Proteomes" id="UP000005237"/>
    </source>
</evidence>
<dbReference type="EnsemblMetazoa" id="CJA12692b.1">
    <property type="protein sequence ID" value="CJA12692b.1"/>
    <property type="gene ID" value="WBGene00131896"/>
</dbReference>